<dbReference type="Proteomes" id="UP001230654">
    <property type="component" value="Unassembled WGS sequence"/>
</dbReference>
<feature type="domain" description="AAA+ ATPase" evidence="5">
    <location>
        <begin position="269"/>
        <end position="402"/>
    </location>
</feature>
<dbReference type="InterPro" id="IPR052381">
    <property type="entry name" value="AAA_domain_protein"/>
</dbReference>
<name>A0ABU0NHV9_STRRH</name>
<comment type="similarity">
    <text evidence="3">Belongs to the AAA ATPase family. Highly divergent.</text>
</comment>
<keyword evidence="7" id="KW-1185">Reference proteome</keyword>
<evidence type="ECO:0000256" key="4">
    <source>
        <dbReference type="ARBA" id="ARBA00040480"/>
    </source>
</evidence>
<organism evidence="6 7">
    <name type="scientific">Streptomyces rishiriensis</name>
    <dbReference type="NCBI Taxonomy" id="68264"/>
    <lineage>
        <taxon>Bacteria</taxon>
        <taxon>Bacillati</taxon>
        <taxon>Actinomycetota</taxon>
        <taxon>Actinomycetes</taxon>
        <taxon>Kitasatosporales</taxon>
        <taxon>Streptomycetaceae</taxon>
        <taxon>Streptomyces</taxon>
    </lineage>
</organism>
<sequence>MATVRIHDEIRLYLRARVALIVLVTVEEQRALEVLDQVRRDRDPSSDLISWDIGDGLASALGRQLPSASSPVDVLAKIQELAVKEPERRDLYVLKDFHAFWDRDPVVRRRLRNLAHKLVYTGSSLIVTTPVRAIPVELGDDAVVVEMPLPEADALRRDLDQLIDSTKGVKSTLTPGGRSRLAQAALGLTAAQARRAFAKAIVRDEVLDDRDIDVVVDEKKAVIRESEALEFYSVEESPDDLGGLDVLKDWLRLRERAFSDAAREFRLPAPKGIALIGIPGTGKSLTAKMIGGLWRLPLLRLDVGALFGSLVGESEERVRRALRLAETVSPCVLWIDELDKALASGGHDGGTSQRVFGTVLTWMQEKTAPVFVVATANDVGALPPETLRRGRFDEVFFLDLPTLEERREIITVHLRKRGRAPESFDVHRLAQLCDGFVGAELEQVVVDAMYAAFAEERDITTDDIARAVARTVPLSRSRRETIEDLRAWLREGRAQSASFAGAAQAAAHQVPVLEV</sequence>
<evidence type="ECO:0000259" key="5">
    <source>
        <dbReference type="SMART" id="SM00382"/>
    </source>
</evidence>
<dbReference type="SUPFAM" id="SSF52540">
    <property type="entry name" value="P-loop containing nucleoside triphosphate hydrolases"/>
    <property type="match status" value="1"/>
</dbReference>
<dbReference type="Gene3D" id="3.40.50.300">
    <property type="entry name" value="P-loop containing nucleotide triphosphate hydrolases"/>
    <property type="match status" value="1"/>
</dbReference>
<dbReference type="PANTHER" id="PTHR42960:SF1">
    <property type="entry name" value="YCF46 PROTEIN"/>
    <property type="match status" value="1"/>
</dbReference>
<evidence type="ECO:0000313" key="7">
    <source>
        <dbReference type="Proteomes" id="UP001230654"/>
    </source>
</evidence>
<gene>
    <name evidence="6" type="ORF">QF030_000511</name>
</gene>
<dbReference type="Pfam" id="PF00004">
    <property type="entry name" value="AAA"/>
    <property type="match status" value="1"/>
</dbReference>
<dbReference type="Gene3D" id="1.10.8.60">
    <property type="match status" value="1"/>
</dbReference>
<dbReference type="RefSeq" id="WP_307160975.1">
    <property type="nucleotide sequence ID" value="NZ_JAUSWV010000002.1"/>
</dbReference>
<evidence type="ECO:0000313" key="6">
    <source>
        <dbReference type="EMBL" id="MDQ0578333.1"/>
    </source>
</evidence>
<dbReference type="InterPro" id="IPR003959">
    <property type="entry name" value="ATPase_AAA_core"/>
</dbReference>
<evidence type="ECO:0000256" key="1">
    <source>
        <dbReference type="ARBA" id="ARBA00022741"/>
    </source>
</evidence>
<evidence type="ECO:0000256" key="3">
    <source>
        <dbReference type="ARBA" id="ARBA00038088"/>
    </source>
</evidence>
<dbReference type="EMBL" id="JAUSWV010000002">
    <property type="protein sequence ID" value="MDQ0578333.1"/>
    <property type="molecule type" value="Genomic_DNA"/>
</dbReference>
<dbReference type="InterPro" id="IPR003593">
    <property type="entry name" value="AAA+_ATPase"/>
</dbReference>
<dbReference type="CDD" id="cd19507">
    <property type="entry name" value="RecA-like_Ycf46-like"/>
    <property type="match status" value="1"/>
</dbReference>
<keyword evidence="2" id="KW-0067">ATP-binding</keyword>
<dbReference type="SMART" id="SM00382">
    <property type="entry name" value="AAA"/>
    <property type="match status" value="1"/>
</dbReference>
<protein>
    <recommendedName>
        <fullName evidence="4">Uncharacterized AAA domain-containing protein ycf46</fullName>
    </recommendedName>
</protein>
<keyword evidence="1" id="KW-0547">Nucleotide-binding</keyword>
<accession>A0ABU0NHV9</accession>
<dbReference type="Pfam" id="PF17862">
    <property type="entry name" value="AAA_lid_3"/>
    <property type="match status" value="1"/>
</dbReference>
<dbReference type="InterPro" id="IPR027417">
    <property type="entry name" value="P-loop_NTPase"/>
</dbReference>
<proteinExistence type="inferred from homology"/>
<evidence type="ECO:0000256" key="2">
    <source>
        <dbReference type="ARBA" id="ARBA00022840"/>
    </source>
</evidence>
<dbReference type="PANTHER" id="PTHR42960">
    <property type="entry name" value="YCF46 PROTEIN"/>
    <property type="match status" value="1"/>
</dbReference>
<reference evidence="6 7" key="1">
    <citation type="submission" date="2023-07" db="EMBL/GenBank/DDBJ databases">
        <title>Comparative genomics of wheat-associated soil bacteria to identify genetic determinants of phenazine resistance.</title>
        <authorList>
            <person name="Mouncey N."/>
        </authorList>
    </citation>
    <scope>NUCLEOTIDE SEQUENCE [LARGE SCALE GENOMIC DNA]</scope>
    <source>
        <strain evidence="6 7">B2I6</strain>
    </source>
</reference>
<dbReference type="InterPro" id="IPR041569">
    <property type="entry name" value="AAA_lid_3"/>
</dbReference>
<comment type="caution">
    <text evidence="6">The sequence shown here is derived from an EMBL/GenBank/DDBJ whole genome shotgun (WGS) entry which is preliminary data.</text>
</comment>